<gene>
    <name evidence="5" type="ORF">QF030_006801</name>
</gene>
<evidence type="ECO:0000313" key="6">
    <source>
        <dbReference type="Proteomes" id="UP001230654"/>
    </source>
</evidence>
<dbReference type="Gene3D" id="1.10.10.60">
    <property type="entry name" value="Homeodomain-like"/>
    <property type="match status" value="2"/>
</dbReference>
<keyword evidence="2" id="KW-0238">DNA-binding</keyword>
<evidence type="ECO:0000313" key="5">
    <source>
        <dbReference type="EMBL" id="MDQ0584623.1"/>
    </source>
</evidence>
<dbReference type="PANTHER" id="PTHR46796">
    <property type="entry name" value="HTH-TYPE TRANSCRIPTIONAL ACTIVATOR RHAS-RELATED"/>
    <property type="match status" value="1"/>
</dbReference>
<sequence>MESLAARALLSPRHFARAFRDETGVTPGRYVDRVRLEHARRLLEDTADGVEEISRASGYGTPEAMRRAFVKALGTPPAEYRRRFRPAPVH</sequence>
<feature type="domain" description="HTH araC/xylS-type" evidence="4">
    <location>
        <begin position="1"/>
        <end position="83"/>
    </location>
</feature>
<dbReference type="InterPro" id="IPR009057">
    <property type="entry name" value="Homeodomain-like_sf"/>
</dbReference>
<keyword evidence="1" id="KW-0805">Transcription regulation</keyword>
<dbReference type="InterPro" id="IPR018060">
    <property type="entry name" value="HTH_AraC"/>
</dbReference>
<keyword evidence="3" id="KW-0804">Transcription</keyword>
<evidence type="ECO:0000256" key="2">
    <source>
        <dbReference type="ARBA" id="ARBA00023125"/>
    </source>
</evidence>
<evidence type="ECO:0000256" key="3">
    <source>
        <dbReference type="ARBA" id="ARBA00023163"/>
    </source>
</evidence>
<comment type="caution">
    <text evidence="5">The sequence shown here is derived from an EMBL/GenBank/DDBJ whole genome shotgun (WGS) entry which is preliminary data.</text>
</comment>
<proteinExistence type="predicted"/>
<organism evidence="5 6">
    <name type="scientific">Streptomyces rishiriensis</name>
    <dbReference type="NCBI Taxonomy" id="68264"/>
    <lineage>
        <taxon>Bacteria</taxon>
        <taxon>Bacillati</taxon>
        <taxon>Actinomycetota</taxon>
        <taxon>Actinomycetes</taxon>
        <taxon>Kitasatosporales</taxon>
        <taxon>Streptomycetaceae</taxon>
        <taxon>Streptomyces</taxon>
    </lineage>
</organism>
<evidence type="ECO:0000259" key="4">
    <source>
        <dbReference type="PROSITE" id="PS01124"/>
    </source>
</evidence>
<keyword evidence="6" id="KW-1185">Reference proteome</keyword>
<dbReference type="PROSITE" id="PS01124">
    <property type="entry name" value="HTH_ARAC_FAMILY_2"/>
    <property type="match status" value="1"/>
</dbReference>
<accession>A0ABU0P0V0</accession>
<protein>
    <submittedName>
        <fullName evidence="5">Transcriptional regulator GlxA family with amidase domain</fullName>
    </submittedName>
</protein>
<reference evidence="5 6" key="1">
    <citation type="submission" date="2023-07" db="EMBL/GenBank/DDBJ databases">
        <title>Comparative genomics of wheat-associated soil bacteria to identify genetic determinants of phenazine resistance.</title>
        <authorList>
            <person name="Mouncey N."/>
        </authorList>
    </citation>
    <scope>NUCLEOTIDE SEQUENCE [LARGE SCALE GENOMIC DNA]</scope>
    <source>
        <strain evidence="5 6">B2I6</strain>
    </source>
</reference>
<evidence type="ECO:0000256" key="1">
    <source>
        <dbReference type="ARBA" id="ARBA00023015"/>
    </source>
</evidence>
<dbReference type="InterPro" id="IPR050204">
    <property type="entry name" value="AraC_XylS_family_regulators"/>
</dbReference>
<dbReference type="SUPFAM" id="SSF46689">
    <property type="entry name" value="Homeodomain-like"/>
    <property type="match status" value="2"/>
</dbReference>
<name>A0ABU0P0V0_STRRH</name>
<dbReference type="Proteomes" id="UP001230654">
    <property type="component" value="Unassembled WGS sequence"/>
</dbReference>
<dbReference type="Pfam" id="PF12833">
    <property type="entry name" value="HTH_18"/>
    <property type="match status" value="1"/>
</dbReference>
<dbReference type="SMART" id="SM00342">
    <property type="entry name" value="HTH_ARAC"/>
    <property type="match status" value="1"/>
</dbReference>
<dbReference type="EMBL" id="JAUSWV010000002">
    <property type="protein sequence ID" value="MDQ0584623.1"/>
    <property type="molecule type" value="Genomic_DNA"/>
</dbReference>